<accession>A0ABW5ZV17</accession>
<organism evidence="4 5">
    <name type="scientific">Psychroserpens luteus</name>
    <dbReference type="NCBI Taxonomy" id="1434066"/>
    <lineage>
        <taxon>Bacteria</taxon>
        <taxon>Pseudomonadati</taxon>
        <taxon>Bacteroidota</taxon>
        <taxon>Flavobacteriia</taxon>
        <taxon>Flavobacteriales</taxon>
        <taxon>Flavobacteriaceae</taxon>
        <taxon>Psychroserpens</taxon>
    </lineage>
</organism>
<evidence type="ECO:0000256" key="3">
    <source>
        <dbReference type="SAM" id="Phobius"/>
    </source>
</evidence>
<keyword evidence="5" id="KW-1185">Reference proteome</keyword>
<feature type="region of interest" description="Disordered" evidence="2">
    <location>
        <begin position="169"/>
        <end position="204"/>
    </location>
</feature>
<feature type="compositionally biased region" description="Basic and acidic residues" evidence="2">
    <location>
        <begin position="170"/>
        <end position="180"/>
    </location>
</feature>
<keyword evidence="1" id="KW-0175">Coiled coil</keyword>
<feature type="transmembrane region" description="Helical" evidence="3">
    <location>
        <begin position="65"/>
        <end position="91"/>
    </location>
</feature>
<comment type="caution">
    <text evidence="4">The sequence shown here is derived from an EMBL/GenBank/DDBJ whole genome shotgun (WGS) entry which is preliminary data.</text>
</comment>
<evidence type="ECO:0000256" key="1">
    <source>
        <dbReference type="SAM" id="Coils"/>
    </source>
</evidence>
<keyword evidence="3" id="KW-0472">Membrane</keyword>
<feature type="coiled-coil region" evidence="1">
    <location>
        <begin position="134"/>
        <end position="161"/>
    </location>
</feature>
<proteinExistence type="predicted"/>
<evidence type="ECO:0000313" key="5">
    <source>
        <dbReference type="Proteomes" id="UP001597548"/>
    </source>
</evidence>
<protein>
    <submittedName>
        <fullName evidence="4">Uncharacterized protein</fullName>
    </submittedName>
</protein>
<keyword evidence="3" id="KW-0812">Transmembrane</keyword>
<feature type="transmembrane region" description="Helical" evidence="3">
    <location>
        <begin position="21"/>
        <end position="45"/>
    </location>
</feature>
<dbReference type="RefSeq" id="WP_194508370.1">
    <property type="nucleotide sequence ID" value="NZ_JADILU010000004.1"/>
</dbReference>
<feature type="compositionally biased region" description="Basic and acidic residues" evidence="2">
    <location>
        <begin position="194"/>
        <end position="204"/>
    </location>
</feature>
<dbReference type="EMBL" id="JBHUOS010000009">
    <property type="protein sequence ID" value="MFD2916376.1"/>
    <property type="molecule type" value="Genomic_DNA"/>
</dbReference>
<feature type="compositionally biased region" description="Basic residues" evidence="2">
    <location>
        <begin position="181"/>
        <end position="193"/>
    </location>
</feature>
<evidence type="ECO:0000313" key="4">
    <source>
        <dbReference type="EMBL" id="MFD2916376.1"/>
    </source>
</evidence>
<reference evidence="5" key="1">
    <citation type="journal article" date="2019" name="Int. J. Syst. Evol. Microbiol.">
        <title>The Global Catalogue of Microorganisms (GCM) 10K type strain sequencing project: providing services to taxonomists for standard genome sequencing and annotation.</title>
        <authorList>
            <consortium name="The Broad Institute Genomics Platform"/>
            <consortium name="The Broad Institute Genome Sequencing Center for Infectious Disease"/>
            <person name="Wu L."/>
            <person name="Ma J."/>
        </authorList>
    </citation>
    <scope>NUCLEOTIDE SEQUENCE [LARGE SCALE GENOMIC DNA]</scope>
    <source>
        <strain evidence="5">KCTC 32514</strain>
    </source>
</reference>
<evidence type="ECO:0000256" key="2">
    <source>
        <dbReference type="SAM" id="MobiDB-lite"/>
    </source>
</evidence>
<name>A0ABW5ZV17_9FLAO</name>
<gene>
    <name evidence="4" type="ORF">ACFS29_12040</name>
</gene>
<keyword evidence="3" id="KW-1133">Transmembrane helix</keyword>
<sequence length="308" mass="35971">MNSLKEFFLSFFESAKDRLKNPVIGAFVIAWLAVNWRFLAILLFSSKTIEQKIEFVETNYFDIDFNLWIPLTFSVFYVLILPYIMALFDWLSQKGIASRKLISKNHRITDIQNRQEIAAEEWQLEKIKEGSPDIQAMKLKISQLEEQLLEKDDVITNLSENLTPDDVESVEVKNLSENKKSQTKRKTSTKPKKTRPEKDTKEKTKNINLELKDFPVMKDIVIRDLAKTEREWILIFALYSSDYGKKVFTRENIITKYDESNRKTNSRLANVSNNLKNMVKAGQVKFVNDDDMLLTEIGKEIAIEILNR</sequence>
<dbReference type="Proteomes" id="UP001597548">
    <property type="component" value="Unassembled WGS sequence"/>
</dbReference>